<dbReference type="Gene3D" id="2.40.320.10">
    <property type="entry name" value="Hypothetical Protein Pfu-838710-001"/>
    <property type="match status" value="1"/>
</dbReference>
<keyword evidence="1" id="KW-0010">Activator</keyword>
<proteinExistence type="inferred from homology"/>
<keyword evidence="1" id="KW-0804">Transcription</keyword>
<dbReference type="EMBL" id="JAUKUD010000002">
    <property type="protein sequence ID" value="KAK0752476.1"/>
    <property type="molecule type" value="Genomic_DNA"/>
</dbReference>
<reference evidence="2" key="1">
    <citation type="submission" date="2023-06" db="EMBL/GenBank/DDBJ databases">
        <title>Genome-scale phylogeny and comparative genomics of the fungal order Sordariales.</title>
        <authorList>
            <consortium name="Lawrence Berkeley National Laboratory"/>
            <person name="Hensen N."/>
            <person name="Bonometti L."/>
            <person name="Westerberg I."/>
            <person name="Brannstrom I.O."/>
            <person name="Guillou S."/>
            <person name="Cros-Aarteil S."/>
            <person name="Calhoun S."/>
            <person name="Haridas S."/>
            <person name="Kuo A."/>
            <person name="Mondo S."/>
            <person name="Pangilinan J."/>
            <person name="Riley R."/>
            <person name="LaButti K."/>
            <person name="Andreopoulos B."/>
            <person name="Lipzen A."/>
            <person name="Chen C."/>
            <person name="Yanf M."/>
            <person name="Daum C."/>
            <person name="Ng V."/>
            <person name="Clum A."/>
            <person name="Steindorff A."/>
            <person name="Ohm R."/>
            <person name="Martin F."/>
            <person name="Silar P."/>
            <person name="Natvig D."/>
            <person name="Lalanne C."/>
            <person name="Gautier V."/>
            <person name="Ament-velasquez S.L."/>
            <person name="Kruys A."/>
            <person name="Hutchinson M.I."/>
            <person name="Powell A.J."/>
            <person name="Barry K."/>
            <person name="Miller A.N."/>
            <person name="Grigoriev I.V."/>
            <person name="Debuchy R."/>
            <person name="Gladieux P."/>
            <person name="Thoren M.H."/>
            <person name="Johannesson H."/>
        </authorList>
    </citation>
    <scope>NUCLEOTIDE SEQUENCE</scope>
    <source>
        <strain evidence="2">SMH3187-1</strain>
    </source>
</reference>
<evidence type="ECO:0000313" key="2">
    <source>
        <dbReference type="EMBL" id="KAK0752476.1"/>
    </source>
</evidence>
<comment type="subcellular location">
    <subcellularLocation>
        <location evidence="1">Nucleus</location>
    </subcellularLocation>
</comment>
<gene>
    <name evidence="1" type="primary">MED18</name>
    <name evidence="2" type="ORF">B0T18DRAFT_318308</name>
</gene>
<comment type="subunit">
    <text evidence="1">Component of the Mediator complex.</text>
</comment>
<dbReference type="GO" id="GO:0006357">
    <property type="term" value="P:regulation of transcription by RNA polymerase II"/>
    <property type="evidence" value="ECO:0007669"/>
    <property type="project" value="InterPro"/>
</dbReference>
<dbReference type="GO" id="GO:0003712">
    <property type="term" value="F:transcription coregulator activity"/>
    <property type="evidence" value="ECO:0007669"/>
    <property type="project" value="InterPro"/>
</dbReference>
<keyword evidence="3" id="KW-1185">Reference proteome</keyword>
<comment type="similarity">
    <text evidence="1">Belongs to the Mediator complex subunit 18 family.</text>
</comment>
<protein>
    <recommendedName>
        <fullName evidence="1">Mediator of RNA polymerase II transcription subunit 18</fullName>
    </recommendedName>
    <alternativeName>
        <fullName evidence="1">Mediator complex subunit 18</fullName>
    </alternativeName>
</protein>
<evidence type="ECO:0000256" key="1">
    <source>
        <dbReference type="RuleBase" id="RU364150"/>
    </source>
</evidence>
<comment type="caution">
    <text evidence="2">The sequence shown here is derived from an EMBL/GenBank/DDBJ whole genome shotgun (WGS) entry which is preliminary data.</text>
</comment>
<organism evidence="2 3">
    <name type="scientific">Schizothecium vesticola</name>
    <dbReference type="NCBI Taxonomy" id="314040"/>
    <lineage>
        <taxon>Eukaryota</taxon>
        <taxon>Fungi</taxon>
        <taxon>Dikarya</taxon>
        <taxon>Ascomycota</taxon>
        <taxon>Pezizomycotina</taxon>
        <taxon>Sordariomycetes</taxon>
        <taxon>Sordariomycetidae</taxon>
        <taxon>Sordariales</taxon>
        <taxon>Schizotheciaceae</taxon>
        <taxon>Schizothecium</taxon>
    </lineage>
</organism>
<accession>A0AA40KB56</accession>
<comment type="function">
    <text evidence="1">Component of the Mediator complex, a coactivator involved in the regulated transcription of nearly all RNA polymerase II-dependent genes. Mediator functions as a bridge to convey information from gene-specific regulatory proteins to the basal RNA polymerase II transcription machinery. Mediator is recruited to promoters by direct interactions with regulatory proteins and serves as a scaffold for the assembly of a functional preinitiation complex with RNA polymerase II and the general transcription factors.</text>
</comment>
<dbReference type="Pfam" id="PF09637">
    <property type="entry name" value="Med18"/>
    <property type="match status" value="1"/>
</dbReference>
<dbReference type="Proteomes" id="UP001172155">
    <property type="component" value="Unassembled WGS sequence"/>
</dbReference>
<dbReference type="AlphaFoldDB" id="A0AA40KB56"/>
<dbReference type="InterPro" id="IPR019095">
    <property type="entry name" value="Mediator_Med18"/>
</dbReference>
<name>A0AA40KB56_9PEZI</name>
<evidence type="ECO:0000313" key="3">
    <source>
        <dbReference type="Proteomes" id="UP001172155"/>
    </source>
</evidence>
<sequence length="257" mass="29707">MPHEIFMTAIVPDGDATKARSVLTGVTETRERHRYTKIRYMQREDAAPKTLDKFKELGKEPRNPNAARWQELHQILLAQSYIVQERVDITPEVLSQKSGDPTAATTLAPTKQRTLRWDNFPDPKSDRIPAFLHQRRMLEIADRNVTNIMADAKFIPRSGALLESYHWWLNNIEYVLSKVHTIPVDAYSQETAIPDLDSATPLAHFWILEVRAQVDSKPELIQSGQDRLAQTQKRLLGVFEFKVFDRRAFDTRIMSRN</sequence>
<dbReference type="GO" id="GO:0016592">
    <property type="term" value="C:mediator complex"/>
    <property type="evidence" value="ECO:0007669"/>
    <property type="project" value="InterPro"/>
</dbReference>
<keyword evidence="1" id="KW-0805">Transcription regulation</keyword>
<keyword evidence="1" id="KW-0539">Nucleus</keyword>